<evidence type="ECO:0000313" key="2">
    <source>
        <dbReference type="EMBL" id="MBE1515163.1"/>
    </source>
</evidence>
<dbReference type="Pfam" id="PF14325">
    <property type="entry name" value="DUF4383"/>
    <property type="match status" value="1"/>
</dbReference>
<evidence type="ECO:0000256" key="1">
    <source>
        <dbReference type="SAM" id="Phobius"/>
    </source>
</evidence>
<dbReference type="EMBL" id="JADBEE010000001">
    <property type="protein sequence ID" value="MBE1515163.1"/>
    <property type="molecule type" value="Genomic_DNA"/>
</dbReference>
<feature type="transmembrane region" description="Helical" evidence="1">
    <location>
        <begin position="94"/>
        <end position="117"/>
    </location>
</feature>
<name>A0ABR9J860_9MICC</name>
<keyword evidence="1" id="KW-1133">Transmembrane helix</keyword>
<feature type="transmembrane region" description="Helical" evidence="1">
    <location>
        <begin position="65"/>
        <end position="82"/>
    </location>
</feature>
<keyword evidence="1" id="KW-0812">Transmembrane</keyword>
<reference evidence="2 3" key="1">
    <citation type="submission" date="2020-10" db="EMBL/GenBank/DDBJ databases">
        <title>Sequencing the genomes of 1000 actinobacteria strains.</title>
        <authorList>
            <person name="Klenk H.-P."/>
        </authorList>
    </citation>
    <scope>NUCLEOTIDE SEQUENCE [LARGE SCALE GENOMIC DNA]</scope>
    <source>
        <strain evidence="2 3">DSM 15474</strain>
    </source>
</reference>
<dbReference type="RefSeq" id="WP_192591819.1">
    <property type="nucleotide sequence ID" value="NZ_JADBEE010000001.1"/>
</dbReference>
<gene>
    <name evidence="2" type="ORF">H4W26_001918</name>
</gene>
<dbReference type="Proteomes" id="UP000636579">
    <property type="component" value="Unassembled WGS sequence"/>
</dbReference>
<sequence length="162" mass="17224">MTLSRRGRRKREAVARVTALVVAAGLLLLGVAGFIPGVADTDQTLAWGEESSLVVLVGVFPESGWGNVVHVVMGLVGLALSLTRQAEASRRYVLATGVLLLIWALVRFIFAVPVAAAPEGLTFGGWLHLGVGAGVSLIGFLLRISRPRKAPEDTRHEEHKAV</sequence>
<feature type="transmembrane region" description="Helical" evidence="1">
    <location>
        <begin position="123"/>
        <end position="142"/>
    </location>
</feature>
<protein>
    <recommendedName>
        <fullName evidence="4">DUF4383 domain-containing protein</fullName>
    </recommendedName>
</protein>
<evidence type="ECO:0000313" key="3">
    <source>
        <dbReference type="Proteomes" id="UP000636579"/>
    </source>
</evidence>
<evidence type="ECO:0008006" key="4">
    <source>
        <dbReference type="Google" id="ProtNLM"/>
    </source>
</evidence>
<accession>A0ABR9J860</accession>
<comment type="caution">
    <text evidence="2">The sequence shown here is derived from an EMBL/GenBank/DDBJ whole genome shotgun (WGS) entry which is preliminary data.</text>
</comment>
<organism evidence="2 3">
    <name type="scientific">Nesterenkonia halotolerans</name>
    <dbReference type="NCBI Taxonomy" id="225325"/>
    <lineage>
        <taxon>Bacteria</taxon>
        <taxon>Bacillati</taxon>
        <taxon>Actinomycetota</taxon>
        <taxon>Actinomycetes</taxon>
        <taxon>Micrococcales</taxon>
        <taxon>Micrococcaceae</taxon>
        <taxon>Nesterenkonia</taxon>
    </lineage>
</organism>
<proteinExistence type="predicted"/>
<keyword evidence="1" id="KW-0472">Membrane</keyword>
<keyword evidence="3" id="KW-1185">Reference proteome</keyword>